<sequence>MFDPSPWCFWLSVCLSVAIAIAIARASCLMPCLAMPANASFRVRRVRPDESEEWRTRRAGWLRFLKSLNAV</sequence>
<name>A0ABR1L0S2_9PEZI</name>
<protein>
    <recommendedName>
        <fullName evidence="4">Secreted protein</fullName>
    </recommendedName>
</protein>
<evidence type="ECO:0008006" key="4">
    <source>
        <dbReference type="Google" id="ProtNLM"/>
    </source>
</evidence>
<dbReference type="Proteomes" id="UP001363622">
    <property type="component" value="Unassembled WGS sequence"/>
</dbReference>
<feature type="signal peptide" evidence="1">
    <location>
        <begin position="1"/>
        <end position="26"/>
    </location>
</feature>
<evidence type="ECO:0000256" key="1">
    <source>
        <dbReference type="SAM" id="SignalP"/>
    </source>
</evidence>
<organism evidence="2 3">
    <name type="scientific">Phyllosticta citriasiana</name>
    <dbReference type="NCBI Taxonomy" id="595635"/>
    <lineage>
        <taxon>Eukaryota</taxon>
        <taxon>Fungi</taxon>
        <taxon>Dikarya</taxon>
        <taxon>Ascomycota</taxon>
        <taxon>Pezizomycotina</taxon>
        <taxon>Dothideomycetes</taxon>
        <taxon>Dothideomycetes incertae sedis</taxon>
        <taxon>Botryosphaeriales</taxon>
        <taxon>Phyllostictaceae</taxon>
        <taxon>Phyllosticta</taxon>
    </lineage>
</organism>
<proteinExistence type="predicted"/>
<keyword evidence="1" id="KW-0732">Signal</keyword>
<comment type="caution">
    <text evidence="2">The sequence shown here is derived from an EMBL/GenBank/DDBJ whole genome shotgun (WGS) entry which is preliminary data.</text>
</comment>
<dbReference type="EMBL" id="JBBPHU010000001">
    <property type="protein sequence ID" value="KAK7524570.1"/>
    <property type="molecule type" value="Genomic_DNA"/>
</dbReference>
<feature type="chain" id="PRO_5045948157" description="Secreted protein" evidence="1">
    <location>
        <begin position="27"/>
        <end position="71"/>
    </location>
</feature>
<gene>
    <name evidence="2" type="ORF">IWZ03DRAFT_367495</name>
</gene>
<reference evidence="2 3" key="1">
    <citation type="submission" date="2024-04" db="EMBL/GenBank/DDBJ databases">
        <title>Phyllosticta paracitricarpa is synonymous to the EU quarantine fungus P. citricarpa based on phylogenomic analyses.</title>
        <authorList>
            <consortium name="Lawrence Berkeley National Laboratory"/>
            <person name="Van Ingen-Buijs V.A."/>
            <person name="Van Westerhoven A.C."/>
            <person name="Haridas S."/>
            <person name="Skiadas P."/>
            <person name="Martin F."/>
            <person name="Groenewald J.Z."/>
            <person name="Crous P.W."/>
            <person name="Seidl M.F."/>
        </authorList>
    </citation>
    <scope>NUCLEOTIDE SEQUENCE [LARGE SCALE GENOMIC DNA]</scope>
    <source>
        <strain evidence="2 3">CBS 123371</strain>
    </source>
</reference>
<accession>A0ABR1L0S2</accession>
<evidence type="ECO:0000313" key="2">
    <source>
        <dbReference type="EMBL" id="KAK7524570.1"/>
    </source>
</evidence>
<evidence type="ECO:0000313" key="3">
    <source>
        <dbReference type="Proteomes" id="UP001363622"/>
    </source>
</evidence>
<keyword evidence="3" id="KW-1185">Reference proteome</keyword>